<gene>
    <name evidence="2" type="ORF">AUK40_02640</name>
</gene>
<proteinExistence type="predicted"/>
<feature type="chain" id="PRO_5012453237" evidence="1">
    <location>
        <begin position="18"/>
        <end position="235"/>
    </location>
</feature>
<name>A0A1J5ITM1_9BACT</name>
<dbReference type="EMBL" id="MNZT01000048">
    <property type="protein sequence ID" value="OIP97746.1"/>
    <property type="molecule type" value="Genomic_DNA"/>
</dbReference>
<accession>A0A1J5ITM1</accession>
<dbReference type="STRING" id="1817892.AUK40_02640"/>
<dbReference type="PROSITE" id="PS51257">
    <property type="entry name" value="PROKAR_LIPOPROTEIN"/>
    <property type="match status" value="1"/>
</dbReference>
<evidence type="ECO:0000313" key="3">
    <source>
        <dbReference type="Proteomes" id="UP000183245"/>
    </source>
</evidence>
<reference evidence="2 3" key="1">
    <citation type="journal article" date="2016" name="Environ. Microbiol.">
        <title>Genomic resolution of a cold subsurface aquifer community provides metabolic insights for novel microbes adapted to high CO concentrations.</title>
        <authorList>
            <person name="Probst A.J."/>
            <person name="Castelle C.J."/>
            <person name="Singh A."/>
            <person name="Brown C.T."/>
            <person name="Anantharaman K."/>
            <person name="Sharon I."/>
            <person name="Hug L.A."/>
            <person name="Burstein D."/>
            <person name="Emerson J.B."/>
            <person name="Thomas B.C."/>
            <person name="Banfield J.F."/>
        </authorList>
    </citation>
    <scope>NUCLEOTIDE SEQUENCE [LARGE SCALE GENOMIC DNA]</scope>
    <source>
        <strain evidence="2">CG2_30_54_11</strain>
    </source>
</reference>
<evidence type="ECO:0000256" key="1">
    <source>
        <dbReference type="SAM" id="SignalP"/>
    </source>
</evidence>
<dbReference type="AlphaFoldDB" id="A0A1J5ITM1"/>
<sequence>MRKFWFLVLAVMLVACAGQPADSVASAPSPTLAATTTPAVIPTPDGPFPHPIPGWDDIDGKYLFPNVKLLRSSAVYDHIDLKKLLAWVKKFELEKSRYFFTICVACDTGNADAGRTMKWFYNGTGEHPLGFTGLISLTCAPNAVKEPGGMWACIVHEMVHARARGLDQESTEAEAYSLDSAVVAWTNGCQTYSCYTSTFDSYAAMYPSITMMPLSEGQYEEIQAWIVEIGSFMKP</sequence>
<evidence type="ECO:0000313" key="2">
    <source>
        <dbReference type="EMBL" id="OIP97746.1"/>
    </source>
</evidence>
<keyword evidence="1" id="KW-0732">Signal</keyword>
<dbReference type="Proteomes" id="UP000183245">
    <property type="component" value="Unassembled WGS sequence"/>
</dbReference>
<comment type="caution">
    <text evidence="2">The sequence shown here is derived from an EMBL/GenBank/DDBJ whole genome shotgun (WGS) entry which is preliminary data.</text>
</comment>
<feature type="signal peptide" evidence="1">
    <location>
        <begin position="1"/>
        <end position="17"/>
    </location>
</feature>
<protein>
    <submittedName>
        <fullName evidence="2">Uncharacterized protein</fullName>
    </submittedName>
</protein>
<organism evidence="2 3">
    <name type="scientific">Candidatus Wirthbacteria bacterium CG2_30_54_11</name>
    <dbReference type="NCBI Taxonomy" id="1817892"/>
    <lineage>
        <taxon>Bacteria</taxon>
        <taxon>Candidatus Wirthbacteria</taxon>
    </lineage>
</organism>